<dbReference type="EMBL" id="HACG01041260">
    <property type="protein sequence ID" value="CEK88125.1"/>
    <property type="molecule type" value="Transcribed_RNA"/>
</dbReference>
<proteinExistence type="predicted"/>
<protein>
    <submittedName>
        <fullName evidence="1">Uncharacterized protein</fullName>
    </submittedName>
</protein>
<organism evidence="1">
    <name type="scientific">Arion vulgaris</name>
    <dbReference type="NCBI Taxonomy" id="1028688"/>
    <lineage>
        <taxon>Eukaryota</taxon>
        <taxon>Metazoa</taxon>
        <taxon>Spiralia</taxon>
        <taxon>Lophotrochozoa</taxon>
        <taxon>Mollusca</taxon>
        <taxon>Gastropoda</taxon>
        <taxon>Heterobranchia</taxon>
        <taxon>Euthyneura</taxon>
        <taxon>Panpulmonata</taxon>
        <taxon>Eupulmonata</taxon>
        <taxon>Stylommatophora</taxon>
        <taxon>Helicina</taxon>
        <taxon>Arionoidea</taxon>
        <taxon>Arionidae</taxon>
        <taxon>Arion</taxon>
    </lineage>
</organism>
<sequence length="87" mass="9907">MLVVCGVTYVSCVWKISKDMFLSMMYYGEYGVRTVTFFEQWYTMGDVGNIMPLLPSIWSTSCQLSLLQCLISNTMCNMDITLVAFVS</sequence>
<evidence type="ECO:0000313" key="1">
    <source>
        <dbReference type="EMBL" id="CEK88125.1"/>
    </source>
</evidence>
<dbReference type="AlphaFoldDB" id="A0A0B7B7N7"/>
<reference evidence="1" key="1">
    <citation type="submission" date="2014-12" db="EMBL/GenBank/DDBJ databases">
        <title>Insight into the proteome of Arion vulgaris.</title>
        <authorList>
            <person name="Aradska J."/>
            <person name="Bulat T."/>
            <person name="Smidak R."/>
            <person name="Sarate P."/>
            <person name="Gangsoo J."/>
            <person name="Sialana F."/>
            <person name="Bilban M."/>
            <person name="Lubec G."/>
        </authorList>
    </citation>
    <scope>NUCLEOTIDE SEQUENCE</scope>
    <source>
        <tissue evidence="1">Skin</tissue>
    </source>
</reference>
<accession>A0A0B7B7N7</accession>
<gene>
    <name evidence="1" type="primary">ORF163343</name>
</gene>
<name>A0A0B7B7N7_9EUPU</name>